<evidence type="ECO:0000313" key="2">
    <source>
        <dbReference type="EMBL" id="KPA92731.1"/>
    </source>
</evidence>
<dbReference type="EMBL" id="JSYZ01000002">
    <property type="protein sequence ID" value="KPA92731.1"/>
    <property type="molecule type" value="Genomic_DNA"/>
</dbReference>
<sequence length="85" mass="9304">MSEDNAVTIEFRPSAEAIAIAEWASIRTRRSQLLVAADSLQGADSPLTEAQSSELATYRQALRDIPQDVGDPFTITWPEAPAFLK</sequence>
<protein>
    <recommendedName>
        <fullName evidence="1">Phage tail assembly chaperone-like domain-containing protein</fullName>
    </recommendedName>
</protein>
<reference evidence="2 3" key="1">
    <citation type="journal article" date="2015" name="PLoS ONE">
        <title>Rice-Infecting Pseudomonas Genomes Are Highly Accessorized and Harbor Multiple Putative Virulence Mechanisms to Cause Sheath Brown Rot.</title>
        <authorList>
            <person name="Quibod I.L."/>
            <person name="Grande G."/>
            <person name="Oreiro E.G."/>
            <person name="Borja F.N."/>
            <person name="Dossa G.S."/>
            <person name="Mauleon R."/>
            <person name="Cruz C.V."/>
            <person name="Oliva R."/>
        </authorList>
    </citation>
    <scope>NUCLEOTIDE SEQUENCE [LARGE SCALE GENOMIC DNA]</scope>
    <source>
        <strain evidence="2 3">IRRI 6609</strain>
    </source>
</reference>
<dbReference type="Proteomes" id="UP000037931">
    <property type="component" value="Unassembled WGS sequence"/>
</dbReference>
<dbReference type="RefSeq" id="WP_081009780.1">
    <property type="nucleotide sequence ID" value="NZ_JSYZ01000002.1"/>
</dbReference>
<comment type="caution">
    <text evidence="2">The sequence shown here is derived from an EMBL/GenBank/DDBJ whole genome shotgun (WGS) entry which is preliminary data.</text>
</comment>
<keyword evidence="3" id="KW-1185">Reference proteome</keyword>
<evidence type="ECO:0000313" key="3">
    <source>
        <dbReference type="Proteomes" id="UP000037931"/>
    </source>
</evidence>
<proteinExistence type="predicted"/>
<dbReference type="InterPro" id="IPR031893">
    <property type="entry name" value="Phage_tail_APC"/>
</dbReference>
<dbReference type="Gene3D" id="6.10.140.1310">
    <property type="match status" value="1"/>
</dbReference>
<dbReference type="PATRIC" id="fig|50340.43.peg.2479"/>
<feature type="domain" description="Phage tail assembly chaperone-like" evidence="1">
    <location>
        <begin position="24"/>
        <end position="82"/>
    </location>
</feature>
<organism evidence="2 3">
    <name type="scientific">Pseudomonas asplenii</name>
    <dbReference type="NCBI Taxonomy" id="53407"/>
    <lineage>
        <taxon>Bacteria</taxon>
        <taxon>Pseudomonadati</taxon>
        <taxon>Pseudomonadota</taxon>
        <taxon>Gammaproteobacteria</taxon>
        <taxon>Pseudomonadales</taxon>
        <taxon>Pseudomonadaceae</taxon>
        <taxon>Pseudomonas</taxon>
    </lineage>
</organism>
<accession>A0A0M9GJC7</accession>
<dbReference type="AlphaFoldDB" id="A0A0M9GJC7"/>
<evidence type="ECO:0000259" key="1">
    <source>
        <dbReference type="Pfam" id="PF16778"/>
    </source>
</evidence>
<name>A0A0M9GJC7_9PSED</name>
<dbReference type="Pfam" id="PF16778">
    <property type="entry name" value="Phage_tail_APC"/>
    <property type="match status" value="1"/>
</dbReference>
<dbReference type="STRING" id="50340.PF66_00469"/>
<gene>
    <name evidence="2" type="ORF">PF66_00469</name>
</gene>